<proteinExistence type="inferred from homology"/>
<evidence type="ECO:0000313" key="4">
    <source>
        <dbReference type="Proteomes" id="UP000522720"/>
    </source>
</evidence>
<sequence length="183" mass="19776">MTETRKGEFIPQGDQRFAAIHEQVEANRPYFAILQDANTSRSQVEEVFLTMTGQALDSSVAINLPLYTDYGANIRLGKHVFINTGVMLTDLGGIEIEDHVLIAPFVKILSVNHPVSPKERRGLLLQKVHLKENAWIGAGATILPGVTVGKNAIVSAGAVVTKDVPDNTIVAGIPAKIIRTIEA</sequence>
<evidence type="ECO:0000256" key="2">
    <source>
        <dbReference type="ARBA" id="ARBA00022679"/>
    </source>
</evidence>
<dbReference type="SUPFAM" id="SSF51161">
    <property type="entry name" value="Trimeric LpxA-like enzymes"/>
    <property type="match status" value="1"/>
</dbReference>
<keyword evidence="2 3" id="KW-0808">Transferase</keyword>
<dbReference type="GO" id="GO:0008374">
    <property type="term" value="F:O-acyltransferase activity"/>
    <property type="evidence" value="ECO:0007669"/>
    <property type="project" value="TreeGrafter"/>
</dbReference>
<keyword evidence="4" id="KW-1185">Reference proteome</keyword>
<dbReference type="Proteomes" id="UP000522720">
    <property type="component" value="Unassembled WGS sequence"/>
</dbReference>
<dbReference type="EMBL" id="JAAXPR010000002">
    <property type="protein sequence ID" value="NKZ19593.1"/>
    <property type="molecule type" value="Genomic_DNA"/>
</dbReference>
<dbReference type="PANTHER" id="PTHR23416">
    <property type="entry name" value="SIALIC ACID SYNTHASE-RELATED"/>
    <property type="match status" value="1"/>
</dbReference>
<organism evidence="3 4">
    <name type="scientific">Streptococcus ovuberis</name>
    <dbReference type="NCBI Taxonomy" id="1936207"/>
    <lineage>
        <taxon>Bacteria</taxon>
        <taxon>Bacillati</taxon>
        <taxon>Bacillota</taxon>
        <taxon>Bacilli</taxon>
        <taxon>Lactobacillales</taxon>
        <taxon>Streptococcaceae</taxon>
        <taxon>Streptococcus</taxon>
    </lineage>
</organism>
<evidence type="ECO:0000313" key="3">
    <source>
        <dbReference type="EMBL" id="NKZ19593.1"/>
    </source>
</evidence>
<dbReference type="InterPro" id="IPR051159">
    <property type="entry name" value="Hexapeptide_acetyltransf"/>
</dbReference>
<comment type="similarity">
    <text evidence="1">Belongs to the transferase hexapeptide repeat family.</text>
</comment>
<dbReference type="Gene3D" id="2.160.10.10">
    <property type="entry name" value="Hexapeptide repeat proteins"/>
    <property type="match status" value="1"/>
</dbReference>
<dbReference type="PANTHER" id="PTHR23416:SF23">
    <property type="entry name" value="ACETYLTRANSFERASE C18B11.09C-RELATED"/>
    <property type="match status" value="1"/>
</dbReference>
<accession>A0A7X6RZW6</accession>
<dbReference type="RefSeq" id="WP_168548346.1">
    <property type="nucleotide sequence ID" value="NZ_JAAXPR010000002.1"/>
</dbReference>
<evidence type="ECO:0000256" key="1">
    <source>
        <dbReference type="ARBA" id="ARBA00007274"/>
    </source>
</evidence>
<name>A0A7X6RZW6_9STRE</name>
<gene>
    <name evidence="3" type="ORF">HF992_01775</name>
</gene>
<comment type="caution">
    <text evidence="3">The sequence shown here is derived from an EMBL/GenBank/DDBJ whole genome shotgun (WGS) entry which is preliminary data.</text>
</comment>
<dbReference type="AlphaFoldDB" id="A0A7X6RZW6"/>
<dbReference type="InterPro" id="IPR011004">
    <property type="entry name" value="Trimer_LpxA-like_sf"/>
</dbReference>
<protein>
    <submittedName>
        <fullName evidence="3">Sugar O-acetyltransferase</fullName>
    </submittedName>
</protein>
<dbReference type="InterPro" id="IPR001451">
    <property type="entry name" value="Hexapep"/>
</dbReference>
<dbReference type="Pfam" id="PF00132">
    <property type="entry name" value="Hexapep"/>
    <property type="match status" value="1"/>
</dbReference>
<reference evidence="3 4" key="1">
    <citation type="submission" date="2020-04" db="EMBL/GenBank/DDBJ databases">
        <title>MicrobeNet Type strains.</title>
        <authorList>
            <person name="Nicholson A.C."/>
        </authorList>
    </citation>
    <scope>NUCLEOTIDE SEQUENCE [LARGE SCALE GENOMIC DNA]</scope>
    <source>
        <strain evidence="3 4">CCUG 69612</strain>
    </source>
</reference>